<feature type="transmembrane region" description="Helical" evidence="2">
    <location>
        <begin position="101"/>
        <end position="120"/>
    </location>
</feature>
<evidence type="ECO:0000256" key="2">
    <source>
        <dbReference type="SAM" id="Phobius"/>
    </source>
</evidence>
<evidence type="ECO:0000313" key="5">
    <source>
        <dbReference type="Proteomes" id="UP000236740"/>
    </source>
</evidence>
<dbReference type="Proteomes" id="UP000236740">
    <property type="component" value="Unassembled WGS sequence"/>
</dbReference>
<keyword evidence="5" id="KW-1185">Reference proteome</keyword>
<feature type="transmembrane region" description="Helical" evidence="2">
    <location>
        <begin position="182"/>
        <end position="209"/>
    </location>
</feature>
<feature type="transmembrane region" description="Helical" evidence="2">
    <location>
        <begin position="29"/>
        <end position="50"/>
    </location>
</feature>
<feature type="transmembrane region" description="Helical" evidence="2">
    <location>
        <begin position="368"/>
        <end position="389"/>
    </location>
</feature>
<feature type="transmembrane region" description="Helical" evidence="2">
    <location>
        <begin position="129"/>
        <end position="147"/>
    </location>
</feature>
<proteinExistence type="predicted"/>
<organism evidence="4 5">
    <name type="scientific">Halobellus limi</name>
    <dbReference type="NCBI Taxonomy" id="699433"/>
    <lineage>
        <taxon>Archaea</taxon>
        <taxon>Methanobacteriati</taxon>
        <taxon>Methanobacteriota</taxon>
        <taxon>Stenosarchaea group</taxon>
        <taxon>Halobacteria</taxon>
        <taxon>Halobacteriales</taxon>
        <taxon>Haloferacaceae</taxon>
        <taxon>Halobellus</taxon>
    </lineage>
</organism>
<dbReference type="InterPro" id="IPR019962">
    <property type="entry name" value="CHP03663"/>
</dbReference>
<feature type="transmembrane region" description="Helical" evidence="2">
    <location>
        <begin position="312"/>
        <end position="334"/>
    </location>
</feature>
<dbReference type="Pfam" id="PF13231">
    <property type="entry name" value="PMT_2"/>
    <property type="match status" value="1"/>
</dbReference>
<dbReference type="PANTHER" id="PTHR41710">
    <property type="entry name" value="GLYCOSYL TRANSFERASE, FAMILY 39"/>
    <property type="match status" value="1"/>
</dbReference>
<feature type="domain" description="Glycosyltransferase RgtA/B/C/D-like" evidence="3">
    <location>
        <begin position="90"/>
        <end position="216"/>
    </location>
</feature>
<evidence type="ECO:0000259" key="3">
    <source>
        <dbReference type="Pfam" id="PF13231"/>
    </source>
</evidence>
<keyword evidence="2" id="KW-1133">Transmembrane helix</keyword>
<name>A0A1H5ZX70_9EURY</name>
<dbReference type="PANTHER" id="PTHR41710:SF2">
    <property type="entry name" value="GLYCOSYL TRANSFERASE FAMILY 39_83 DOMAIN-CONTAINING PROTEIN"/>
    <property type="match status" value="1"/>
</dbReference>
<sequence>MAGEDEAASDGSERRRVSSLESSFRPDSVVLAVVAIAVAGLGLRLVGLGARPFHWDEARVGYWALRFLDTGAYQYRPVAGGPLLYLLDRALFAALGVSERIARLPVAVLGGALPLVALLFREYLDDAETVLFAAVLAVQPLLLYYSRFLRGDVPLALFALASVGFALRAWNRRSRRDAYAAAVALPLAASASGFVAGYLVCWAVAWVLVVDQRSVASDRGTSVRAIPIAVRERLAGTATPAARAGLLAVGVTAFLFAPRSGPGVDVGLYDPTTLHLAFYEGTVGAFRRLVGVRIVHRFPDGTHAFLPYVGDAAGLLVSAALPVFLPGVATTLWTRYAPSRRPLVEGVGYWGLAAVVVFPTLSEVSAPWTLVHVVVPLSLPAAVGLAAILRRGVAAASRADVDAAARTEVDAGTVVAVVLVLVAVGAQTGAVVAADVYGPSDRSNELAQFAQPSDDLEGLESAARDVADGDPATVEVRYVGPSFHVPADRTTRYPPVDDTWGNRLPLPWYFESAGADTGSVANVSSFDSAERNGSAPPIVVADPSDRDALAERLGPEYEPESYRLGLWNREVIVFVADAASESSDASRGDGDPPERMRSSATLGRGQRKPIASICSWYRLRMVTSVTCATSATSRWVFFSLQSSDAA</sequence>
<keyword evidence="2" id="KW-0472">Membrane</keyword>
<dbReference type="NCBIfam" id="TIGR03663">
    <property type="entry name" value="flippase activity-associated protein Agl23"/>
    <property type="match status" value="1"/>
</dbReference>
<protein>
    <submittedName>
        <fullName evidence="4">TIGR03663 family protein</fullName>
    </submittedName>
</protein>
<dbReference type="InterPro" id="IPR038731">
    <property type="entry name" value="RgtA/B/C-like"/>
</dbReference>
<accession>A0A1H5ZX70</accession>
<evidence type="ECO:0000313" key="4">
    <source>
        <dbReference type="EMBL" id="SEG41108.1"/>
    </source>
</evidence>
<feature type="transmembrane region" description="Helical" evidence="2">
    <location>
        <begin position="153"/>
        <end position="170"/>
    </location>
</feature>
<dbReference type="AlphaFoldDB" id="A0A1H5ZX70"/>
<gene>
    <name evidence="4" type="ORF">SAMN04488133_2234</name>
</gene>
<feature type="compositionally biased region" description="Basic and acidic residues" evidence="1">
    <location>
        <begin position="584"/>
        <end position="597"/>
    </location>
</feature>
<keyword evidence="2" id="KW-0812">Transmembrane</keyword>
<reference evidence="4 5" key="1">
    <citation type="submission" date="2016-10" db="EMBL/GenBank/DDBJ databases">
        <authorList>
            <person name="de Groot N.N."/>
        </authorList>
    </citation>
    <scope>NUCLEOTIDE SEQUENCE [LARGE SCALE GENOMIC DNA]</scope>
    <source>
        <strain evidence="4 5">CGMCC 1.10331</strain>
    </source>
</reference>
<feature type="region of interest" description="Disordered" evidence="1">
    <location>
        <begin position="582"/>
        <end position="604"/>
    </location>
</feature>
<dbReference type="EMBL" id="FNVN01000002">
    <property type="protein sequence ID" value="SEG41108.1"/>
    <property type="molecule type" value="Genomic_DNA"/>
</dbReference>
<evidence type="ECO:0000256" key="1">
    <source>
        <dbReference type="SAM" id="MobiDB-lite"/>
    </source>
</evidence>
<feature type="transmembrane region" description="Helical" evidence="2">
    <location>
        <begin position="346"/>
        <end position="362"/>
    </location>
</feature>